<dbReference type="PATRIC" id="fig|398512.5.peg.4991"/>
<dbReference type="GO" id="GO:0003678">
    <property type="term" value="F:DNA helicase activity"/>
    <property type="evidence" value="ECO:0007669"/>
    <property type="project" value="TreeGrafter"/>
</dbReference>
<dbReference type="GO" id="GO:0005524">
    <property type="term" value="F:ATP binding"/>
    <property type="evidence" value="ECO:0007669"/>
    <property type="project" value="UniProtKB-KW"/>
</dbReference>
<evidence type="ECO:0000256" key="1">
    <source>
        <dbReference type="ARBA" id="ARBA00022741"/>
    </source>
</evidence>
<accession>A0A0L6JUF3</accession>
<dbReference type="GO" id="GO:0016818">
    <property type="term" value="F:hydrolase activity, acting on acid anhydrides, in phosphorus-containing anhydrides"/>
    <property type="evidence" value="ECO:0007669"/>
    <property type="project" value="InterPro"/>
</dbReference>
<evidence type="ECO:0000313" key="7">
    <source>
        <dbReference type="Proteomes" id="UP000036923"/>
    </source>
</evidence>
<protein>
    <submittedName>
        <fullName evidence="6">Helicase c2</fullName>
    </submittedName>
</protein>
<keyword evidence="2" id="KW-0378">Hydrolase</keyword>
<sequence>MFEINTSDEALMLSYFENHRDKKVYRYLFTFDTSYIFVVKENKSINNYFVICMDKDSMVPLLKSKKVYTDEYKDKLIYKFIATSDYQVTLPENPNTLIEYIFRKLLPENGFKIREEQIELSINMYAGIKNNCISICEAEVGTGKTYAYIVAAVVYALYERQSKECTGKEDSIPCVISTSSIDLQNAIINNYVPTLSEILYKNRVINRPLSAVLRKGKEHYFCKIRYERLVEYLNSSKKAVDRDLLEKLNAPDLGNSIDLDERKGLKNHIVQKINVPKNCEKSCPRFKECEYIKYMEYVKASFHDFQVCNHNYYLADAVKRSKGRHTLIPEHSIEIIDEAHKLMDAAIQILGKSFSGEDITIMTNMIRSNLKGKKAFLNSAKLKLERLCVLRTRFFRSLLSNINRELINDDVSKIGVTIGHNEKEILVEMLLQISNIKGYCYSFISKSRELEMMVLEIEQQLDKILKTNDILYWLENPRSENLVAICGIPIDLEYQLYQVLWKNGIPKIVTSGTLSDDIGFDYFKRNTGINLITSSSTSEISYLSPFNYNKNALLYISERVPFPNKQCEEYIKAVAEEITNLINATWGHTVILFTSYTLLSKVYELARSKIKYPLLKMDKSQKNIVEAFKNSGNGVLFATGSFWEGVDCPGDILSSLIIVNLPFPTPNPIGEYKKEQSDSIEEFIDAIVFPEMLIKLKQGMGRLIRCETDTGVIAILDFRISKNGKYRKRVLKALAQYEVTDSIDDVRAFIRKVKEEDYFKK</sequence>
<dbReference type="Proteomes" id="UP000036923">
    <property type="component" value="Unassembled WGS sequence"/>
</dbReference>
<evidence type="ECO:0000256" key="3">
    <source>
        <dbReference type="ARBA" id="ARBA00022840"/>
    </source>
</evidence>
<feature type="domain" description="Helicase ATP-binding" evidence="5">
    <location>
        <begin position="103"/>
        <end position="394"/>
    </location>
</feature>
<dbReference type="Gene3D" id="3.40.50.300">
    <property type="entry name" value="P-loop containing nucleotide triphosphate hydrolases"/>
    <property type="match status" value="2"/>
</dbReference>
<dbReference type="PANTHER" id="PTHR11472:SF34">
    <property type="entry name" value="REGULATOR OF TELOMERE ELONGATION HELICASE 1"/>
    <property type="match status" value="1"/>
</dbReference>
<organism evidence="6 7">
    <name type="scientific">Pseudobacteroides cellulosolvens ATCC 35603 = DSM 2933</name>
    <dbReference type="NCBI Taxonomy" id="398512"/>
    <lineage>
        <taxon>Bacteria</taxon>
        <taxon>Bacillati</taxon>
        <taxon>Bacillota</taxon>
        <taxon>Clostridia</taxon>
        <taxon>Eubacteriales</taxon>
        <taxon>Oscillospiraceae</taxon>
        <taxon>Pseudobacteroides</taxon>
    </lineage>
</organism>
<dbReference type="GO" id="GO:0003676">
    <property type="term" value="F:nucleic acid binding"/>
    <property type="evidence" value="ECO:0007669"/>
    <property type="project" value="InterPro"/>
</dbReference>
<dbReference type="PROSITE" id="PS51193">
    <property type="entry name" value="HELICASE_ATP_BIND_2"/>
    <property type="match status" value="1"/>
</dbReference>
<dbReference type="EMBL" id="LGTC01000001">
    <property type="protein sequence ID" value="KNY29486.1"/>
    <property type="molecule type" value="Genomic_DNA"/>
</dbReference>
<dbReference type="GO" id="GO:0006139">
    <property type="term" value="P:nucleobase-containing compound metabolic process"/>
    <property type="evidence" value="ECO:0007669"/>
    <property type="project" value="InterPro"/>
</dbReference>
<gene>
    <name evidence="6" type="ORF">Bccel_4760</name>
</gene>
<comment type="caution">
    <text evidence="6">The sequence shown here is derived from an EMBL/GenBank/DDBJ whole genome shotgun (WGS) entry which is preliminary data.</text>
</comment>
<dbReference type="eggNOG" id="COG1199">
    <property type="taxonomic scope" value="Bacteria"/>
</dbReference>
<keyword evidence="7" id="KW-1185">Reference proteome</keyword>
<evidence type="ECO:0000259" key="5">
    <source>
        <dbReference type="PROSITE" id="PS51193"/>
    </source>
</evidence>
<dbReference type="RefSeq" id="WP_036935492.1">
    <property type="nucleotide sequence ID" value="NZ_JQKC01000001.1"/>
</dbReference>
<keyword evidence="6" id="KW-0347">Helicase</keyword>
<proteinExistence type="inferred from homology"/>
<dbReference type="AlphaFoldDB" id="A0A0L6JUF3"/>
<dbReference type="SUPFAM" id="SSF52540">
    <property type="entry name" value="P-loop containing nucleoside triphosphate hydrolases"/>
    <property type="match status" value="2"/>
</dbReference>
<keyword evidence="3" id="KW-0067">ATP-binding</keyword>
<name>A0A0L6JUF3_9FIRM</name>
<dbReference type="SMART" id="SM00491">
    <property type="entry name" value="HELICc2"/>
    <property type="match status" value="1"/>
</dbReference>
<dbReference type="PANTHER" id="PTHR11472">
    <property type="entry name" value="DNA REPAIR DEAD HELICASE RAD3/XP-D SUBFAMILY MEMBER"/>
    <property type="match status" value="1"/>
</dbReference>
<evidence type="ECO:0000256" key="4">
    <source>
        <dbReference type="ARBA" id="ARBA00038058"/>
    </source>
</evidence>
<evidence type="ECO:0000256" key="2">
    <source>
        <dbReference type="ARBA" id="ARBA00022801"/>
    </source>
</evidence>
<dbReference type="Pfam" id="PF13307">
    <property type="entry name" value="Helicase_C_2"/>
    <property type="match status" value="1"/>
</dbReference>
<dbReference type="InterPro" id="IPR006555">
    <property type="entry name" value="ATP-dep_Helicase_C"/>
</dbReference>
<dbReference type="STRING" id="398512.Bccel_4760"/>
<comment type="similarity">
    <text evidence="4">Belongs to the helicase family. DinG subfamily.</text>
</comment>
<reference evidence="7" key="1">
    <citation type="submission" date="2015-07" db="EMBL/GenBank/DDBJ databases">
        <title>Near-Complete Genome Sequence of the Cellulolytic Bacterium Bacteroides (Pseudobacteroides) cellulosolvens ATCC 35603.</title>
        <authorList>
            <person name="Dassa B."/>
            <person name="Utturkar S.M."/>
            <person name="Klingeman D.M."/>
            <person name="Hurt R.A."/>
            <person name="Keller M."/>
            <person name="Xu J."/>
            <person name="Reddy Y.H.K."/>
            <person name="Borovok I."/>
            <person name="Grinberg I.R."/>
            <person name="Lamed R."/>
            <person name="Zhivin O."/>
            <person name="Bayer E.A."/>
            <person name="Brown S.D."/>
        </authorList>
    </citation>
    <scope>NUCLEOTIDE SEQUENCE [LARGE SCALE GENOMIC DNA]</scope>
    <source>
        <strain evidence="7">DSM 2933</strain>
    </source>
</reference>
<dbReference type="InterPro" id="IPR014013">
    <property type="entry name" value="Helic_SF1/SF2_ATP-bd_DinG/Rad3"/>
</dbReference>
<dbReference type="InterPro" id="IPR045028">
    <property type="entry name" value="DinG/Rad3-like"/>
</dbReference>
<keyword evidence="1" id="KW-0547">Nucleotide-binding</keyword>
<dbReference type="OrthoDB" id="9803913at2"/>
<dbReference type="InterPro" id="IPR027417">
    <property type="entry name" value="P-loop_NTPase"/>
</dbReference>
<evidence type="ECO:0000313" key="6">
    <source>
        <dbReference type="EMBL" id="KNY29486.1"/>
    </source>
</evidence>